<dbReference type="EMBL" id="JADGJH010001027">
    <property type="protein sequence ID" value="KAJ3119755.1"/>
    <property type="molecule type" value="Genomic_DNA"/>
</dbReference>
<comment type="caution">
    <text evidence="2">The sequence shown here is derived from an EMBL/GenBank/DDBJ whole genome shotgun (WGS) entry which is preliminary data.</text>
</comment>
<name>A0AAD5T079_9FUNG</name>
<sequence length="128" mass="13844">MSTDTAEFESGEGREIRGLVDEEIDGTERDEFSLFPTDKLRDELLLFPEEKLLDEFPLSPEPNDPALGLPLPEVIPSLPEPNDSAFGRLPGEPGSPNDPALGRPLPGDLTSAAPNDGDLCRPFCEDIG</sequence>
<evidence type="ECO:0000313" key="3">
    <source>
        <dbReference type="Proteomes" id="UP001211907"/>
    </source>
</evidence>
<protein>
    <submittedName>
        <fullName evidence="2">Uncharacterized protein</fullName>
    </submittedName>
</protein>
<accession>A0AAD5T079</accession>
<feature type="region of interest" description="Disordered" evidence="1">
    <location>
        <begin position="56"/>
        <end position="128"/>
    </location>
</feature>
<evidence type="ECO:0000256" key="1">
    <source>
        <dbReference type="SAM" id="MobiDB-lite"/>
    </source>
</evidence>
<reference evidence="2" key="1">
    <citation type="submission" date="2020-05" db="EMBL/GenBank/DDBJ databases">
        <title>Phylogenomic resolution of chytrid fungi.</title>
        <authorList>
            <person name="Stajich J.E."/>
            <person name="Amses K."/>
            <person name="Simmons R."/>
            <person name="Seto K."/>
            <person name="Myers J."/>
            <person name="Bonds A."/>
            <person name="Quandt C.A."/>
            <person name="Barry K."/>
            <person name="Liu P."/>
            <person name="Grigoriev I."/>
            <person name="Longcore J.E."/>
            <person name="James T.Y."/>
        </authorList>
    </citation>
    <scope>NUCLEOTIDE SEQUENCE</scope>
    <source>
        <strain evidence="2">JEL0513</strain>
    </source>
</reference>
<proteinExistence type="predicted"/>
<evidence type="ECO:0000313" key="2">
    <source>
        <dbReference type="EMBL" id="KAJ3119755.1"/>
    </source>
</evidence>
<gene>
    <name evidence="2" type="ORF">HK100_000163</name>
</gene>
<keyword evidence="3" id="KW-1185">Reference proteome</keyword>
<dbReference type="Proteomes" id="UP001211907">
    <property type="component" value="Unassembled WGS sequence"/>
</dbReference>
<dbReference type="AlphaFoldDB" id="A0AAD5T079"/>
<organism evidence="2 3">
    <name type="scientific">Physocladia obscura</name>
    <dbReference type="NCBI Taxonomy" id="109957"/>
    <lineage>
        <taxon>Eukaryota</taxon>
        <taxon>Fungi</taxon>
        <taxon>Fungi incertae sedis</taxon>
        <taxon>Chytridiomycota</taxon>
        <taxon>Chytridiomycota incertae sedis</taxon>
        <taxon>Chytridiomycetes</taxon>
        <taxon>Chytridiales</taxon>
        <taxon>Chytriomycetaceae</taxon>
        <taxon>Physocladia</taxon>
    </lineage>
</organism>